<sequence length="87" mass="10033">MVIISTARGIQKNDIIQQNNSTNRKSLYINFCYGYQNFAYFFNDHISEECPPMTKYCVSINGYTKLKPKSFRKGCSIGLIQKECDVC</sequence>
<keyword evidence="1" id="KW-1185">Reference proteome</keyword>
<protein>
    <submittedName>
        <fullName evidence="2">Uncharacterized protein</fullName>
    </submittedName>
</protein>
<dbReference type="WBParaSite" id="PTRK_0000517200.1">
    <property type="protein sequence ID" value="PTRK_0000517200.1"/>
    <property type="gene ID" value="PTRK_0000517200"/>
</dbReference>
<dbReference type="AlphaFoldDB" id="A0A0N4ZCB9"/>
<organism evidence="1 2">
    <name type="scientific">Parastrongyloides trichosuri</name>
    <name type="common">Possum-specific nematode worm</name>
    <dbReference type="NCBI Taxonomy" id="131310"/>
    <lineage>
        <taxon>Eukaryota</taxon>
        <taxon>Metazoa</taxon>
        <taxon>Ecdysozoa</taxon>
        <taxon>Nematoda</taxon>
        <taxon>Chromadorea</taxon>
        <taxon>Rhabditida</taxon>
        <taxon>Tylenchina</taxon>
        <taxon>Panagrolaimomorpha</taxon>
        <taxon>Strongyloidoidea</taxon>
        <taxon>Strongyloididae</taxon>
        <taxon>Parastrongyloides</taxon>
    </lineage>
</organism>
<name>A0A0N4ZCB9_PARTI</name>
<proteinExistence type="predicted"/>
<evidence type="ECO:0000313" key="2">
    <source>
        <dbReference type="WBParaSite" id="PTRK_0000517200.1"/>
    </source>
</evidence>
<evidence type="ECO:0000313" key="1">
    <source>
        <dbReference type="Proteomes" id="UP000038045"/>
    </source>
</evidence>
<dbReference type="Proteomes" id="UP000038045">
    <property type="component" value="Unplaced"/>
</dbReference>
<accession>A0A0N4ZCB9</accession>
<reference evidence="2" key="1">
    <citation type="submission" date="2017-02" db="UniProtKB">
        <authorList>
            <consortium name="WormBaseParasite"/>
        </authorList>
    </citation>
    <scope>IDENTIFICATION</scope>
</reference>